<protein>
    <submittedName>
        <fullName evidence="3">Chemotaxis protein CheW</fullName>
    </submittedName>
</protein>
<feature type="domain" description="CheW-like" evidence="2">
    <location>
        <begin position="97"/>
        <end position="237"/>
    </location>
</feature>
<dbReference type="Proteomes" id="UP001319827">
    <property type="component" value="Chromosome"/>
</dbReference>
<dbReference type="SMART" id="SM00260">
    <property type="entry name" value="CheW"/>
    <property type="match status" value="1"/>
</dbReference>
<evidence type="ECO:0000313" key="4">
    <source>
        <dbReference type="Proteomes" id="UP001319827"/>
    </source>
</evidence>
<evidence type="ECO:0000259" key="2">
    <source>
        <dbReference type="PROSITE" id="PS50851"/>
    </source>
</evidence>
<accession>A0ABN6DZZ1</accession>
<sequence>MDLADIRKKAKADQKGATEAEPSVGRGSGRPAASIQGEPLEFDLEAMETPAPEPAGTATATVDPLEALFSGCGSLELATEEQYLKGLSQSENQQEQKRQWLTFELGKEVYALDIVAIHEIIKPREITDIPRVPEFILGIISLRGIIVPVYDLKRRLKLGTAEITPASRIIVCQNDDRTAGLLVDCINQVVGIAEDGIEPPPSVLTGHERELIAGVGRQDGRMMILLNLQNVLDPELI</sequence>
<name>A0ABN6DZZ1_9BACT</name>
<reference evidence="3 4" key="1">
    <citation type="journal article" date="2016" name="C (Basel)">
        <title>Selective Growth of and Electricity Production by Marine Exoelectrogenic Bacteria in Self-Aggregated Hydrogel of Microbially Reduced Graphene Oxide.</title>
        <authorList>
            <person name="Yoshida N."/>
            <person name="Goto Y."/>
            <person name="Miyata Y."/>
        </authorList>
    </citation>
    <scope>NUCLEOTIDE SEQUENCE [LARGE SCALE GENOMIC DNA]</scope>
    <source>
        <strain evidence="3 4">NIT-T3</strain>
    </source>
</reference>
<reference evidence="3 4" key="2">
    <citation type="journal article" date="2021" name="Int. J. Syst. Evol. Microbiol.">
        <title>Isolation and Polyphasic Characterization of Desulfuromonas versatilis sp. Nov., an Electrogenic Bacteria Capable of Versatile Metabolism Isolated from a Graphene Oxide-Reducing Enrichment Culture.</title>
        <authorList>
            <person name="Xie L."/>
            <person name="Yoshida N."/>
            <person name="Ishii S."/>
            <person name="Meng L."/>
        </authorList>
    </citation>
    <scope>NUCLEOTIDE SEQUENCE [LARGE SCALE GENOMIC DNA]</scope>
    <source>
        <strain evidence="3 4">NIT-T3</strain>
    </source>
</reference>
<dbReference type="EMBL" id="AP024355">
    <property type="protein sequence ID" value="BCR05124.1"/>
    <property type="molecule type" value="Genomic_DNA"/>
</dbReference>
<feature type="compositionally biased region" description="Basic and acidic residues" evidence="1">
    <location>
        <begin position="1"/>
        <end position="18"/>
    </location>
</feature>
<dbReference type="PANTHER" id="PTHR22617:SF23">
    <property type="entry name" value="CHEMOTAXIS PROTEIN CHEW"/>
    <property type="match status" value="1"/>
</dbReference>
<proteinExistence type="predicted"/>
<dbReference type="InterPro" id="IPR002545">
    <property type="entry name" value="CheW-lke_dom"/>
</dbReference>
<keyword evidence="4" id="KW-1185">Reference proteome</keyword>
<dbReference type="Gene3D" id="2.30.30.40">
    <property type="entry name" value="SH3 Domains"/>
    <property type="match status" value="1"/>
</dbReference>
<organism evidence="3 4">
    <name type="scientific">Desulfuromonas versatilis</name>
    <dbReference type="NCBI Taxonomy" id="2802975"/>
    <lineage>
        <taxon>Bacteria</taxon>
        <taxon>Pseudomonadati</taxon>
        <taxon>Thermodesulfobacteriota</taxon>
        <taxon>Desulfuromonadia</taxon>
        <taxon>Desulfuromonadales</taxon>
        <taxon>Desulfuromonadaceae</taxon>
        <taxon>Desulfuromonas</taxon>
    </lineage>
</organism>
<dbReference type="SUPFAM" id="SSF50341">
    <property type="entry name" value="CheW-like"/>
    <property type="match status" value="1"/>
</dbReference>
<feature type="region of interest" description="Disordered" evidence="1">
    <location>
        <begin position="1"/>
        <end position="58"/>
    </location>
</feature>
<gene>
    <name evidence="3" type="primary">cheW40H-1</name>
    <name evidence="3" type="ORF">DESUT3_21930</name>
</gene>
<dbReference type="CDD" id="cd00732">
    <property type="entry name" value="CheW"/>
    <property type="match status" value="1"/>
</dbReference>
<dbReference type="InterPro" id="IPR036061">
    <property type="entry name" value="CheW-like_dom_sf"/>
</dbReference>
<feature type="compositionally biased region" description="Low complexity" evidence="1">
    <location>
        <begin position="47"/>
        <end position="58"/>
    </location>
</feature>
<dbReference type="PANTHER" id="PTHR22617">
    <property type="entry name" value="CHEMOTAXIS SENSOR HISTIDINE KINASE-RELATED"/>
    <property type="match status" value="1"/>
</dbReference>
<dbReference type="InterPro" id="IPR039315">
    <property type="entry name" value="CheW"/>
</dbReference>
<evidence type="ECO:0000313" key="3">
    <source>
        <dbReference type="EMBL" id="BCR05124.1"/>
    </source>
</evidence>
<dbReference type="PROSITE" id="PS50851">
    <property type="entry name" value="CHEW"/>
    <property type="match status" value="1"/>
</dbReference>
<evidence type="ECO:0000256" key="1">
    <source>
        <dbReference type="SAM" id="MobiDB-lite"/>
    </source>
</evidence>
<dbReference type="Pfam" id="PF01584">
    <property type="entry name" value="CheW"/>
    <property type="match status" value="1"/>
</dbReference>
<dbReference type="Gene3D" id="2.40.50.180">
    <property type="entry name" value="CheA-289, Domain 4"/>
    <property type="match status" value="1"/>
</dbReference>